<dbReference type="PANTHER" id="PTHR22617:SF43">
    <property type="entry name" value="PROTEIN PILI"/>
    <property type="match status" value="1"/>
</dbReference>
<dbReference type="STRING" id="443144.GM21_1838"/>
<proteinExistence type="predicted"/>
<dbReference type="GO" id="GO:0006935">
    <property type="term" value="P:chemotaxis"/>
    <property type="evidence" value="ECO:0007669"/>
    <property type="project" value="InterPro"/>
</dbReference>
<sequence length="177" mass="19410">MTGKDEAYDIRSILGQMREEYWQALSEEEVEAREVLECLVFTLGGERFAFETQHACEVIRVPKLIRVPAVQTLIAGIFKLRGEITAAMDIRPMLGLPQPEIGAAGRIVVVKSDRFATGILIEAAHGVQGLCRDGYEPAMAGGAKRFVRGHFNEQDGSIILLDMEALLAAPEIVVGEE</sequence>
<name>C6E725_GEOSM</name>
<dbReference type="KEGG" id="gem:GM21_1838"/>
<dbReference type="SMART" id="SM00260">
    <property type="entry name" value="CheW"/>
    <property type="match status" value="1"/>
</dbReference>
<evidence type="ECO:0000259" key="1">
    <source>
        <dbReference type="PROSITE" id="PS50851"/>
    </source>
</evidence>
<dbReference type="InterPro" id="IPR036061">
    <property type="entry name" value="CheW-like_dom_sf"/>
</dbReference>
<organism evidence="2">
    <name type="scientific">Geobacter sp. (strain M21)</name>
    <dbReference type="NCBI Taxonomy" id="443144"/>
    <lineage>
        <taxon>Bacteria</taxon>
        <taxon>Pseudomonadati</taxon>
        <taxon>Thermodesulfobacteriota</taxon>
        <taxon>Desulfuromonadia</taxon>
        <taxon>Geobacterales</taxon>
        <taxon>Geobacteraceae</taxon>
        <taxon>Geobacter</taxon>
    </lineage>
</organism>
<protein>
    <submittedName>
        <fullName evidence="2">CheW protein</fullName>
    </submittedName>
</protein>
<dbReference type="Pfam" id="PF01584">
    <property type="entry name" value="CheW"/>
    <property type="match status" value="1"/>
</dbReference>
<dbReference type="AlphaFoldDB" id="C6E725"/>
<gene>
    <name evidence="2" type="ordered locus">GM21_1838</name>
</gene>
<dbReference type="Gene3D" id="2.30.30.40">
    <property type="entry name" value="SH3 Domains"/>
    <property type="match status" value="1"/>
</dbReference>
<evidence type="ECO:0000313" key="2">
    <source>
        <dbReference type="EMBL" id="ACT17891.1"/>
    </source>
</evidence>
<dbReference type="InterPro" id="IPR039315">
    <property type="entry name" value="CheW"/>
</dbReference>
<dbReference type="GO" id="GO:0007165">
    <property type="term" value="P:signal transduction"/>
    <property type="evidence" value="ECO:0007669"/>
    <property type="project" value="InterPro"/>
</dbReference>
<dbReference type="eggNOG" id="COG0835">
    <property type="taxonomic scope" value="Bacteria"/>
</dbReference>
<dbReference type="InterPro" id="IPR002545">
    <property type="entry name" value="CheW-lke_dom"/>
</dbReference>
<dbReference type="HOGENOM" id="CLU_048995_3_1_7"/>
<dbReference type="Gene3D" id="2.40.50.180">
    <property type="entry name" value="CheA-289, Domain 4"/>
    <property type="match status" value="1"/>
</dbReference>
<feature type="domain" description="CheW-like" evidence="1">
    <location>
        <begin position="35"/>
        <end position="172"/>
    </location>
</feature>
<accession>C6E725</accession>
<reference evidence="2" key="1">
    <citation type="submission" date="2009-07" db="EMBL/GenBank/DDBJ databases">
        <title>Complete sequence of Geobacter sp. M21.</title>
        <authorList>
            <consortium name="US DOE Joint Genome Institute"/>
            <person name="Lucas S."/>
            <person name="Copeland A."/>
            <person name="Lapidus A."/>
            <person name="Glavina del Rio T."/>
            <person name="Dalin E."/>
            <person name="Tice H."/>
            <person name="Bruce D."/>
            <person name="Goodwin L."/>
            <person name="Pitluck S."/>
            <person name="Saunders E."/>
            <person name="Brettin T."/>
            <person name="Detter J.C."/>
            <person name="Han C."/>
            <person name="Larimer F."/>
            <person name="Land M."/>
            <person name="Hauser L."/>
            <person name="Kyrpides N."/>
            <person name="Ovchinnikova G."/>
            <person name="Lovley D."/>
        </authorList>
    </citation>
    <scope>NUCLEOTIDE SEQUENCE [LARGE SCALE GENOMIC DNA]</scope>
    <source>
        <strain evidence="2">M21</strain>
    </source>
</reference>
<dbReference type="PANTHER" id="PTHR22617">
    <property type="entry name" value="CHEMOTAXIS SENSOR HISTIDINE KINASE-RELATED"/>
    <property type="match status" value="1"/>
</dbReference>
<dbReference type="PROSITE" id="PS50851">
    <property type="entry name" value="CHEW"/>
    <property type="match status" value="1"/>
</dbReference>
<dbReference type="EMBL" id="CP001661">
    <property type="protein sequence ID" value="ACT17891.1"/>
    <property type="molecule type" value="Genomic_DNA"/>
</dbReference>
<dbReference type="SUPFAM" id="SSF50341">
    <property type="entry name" value="CheW-like"/>
    <property type="match status" value="1"/>
</dbReference>
<dbReference type="OrthoDB" id="5395576at2"/>
<dbReference type="GO" id="GO:0005829">
    <property type="term" value="C:cytosol"/>
    <property type="evidence" value="ECO:0007669"/>
    <property type="project" value="TreeGrafter"/>
</dbReference>